<proteinExistence type="predicted"/>
<evidence type="ECO:0008006" key="4">
    <source>
        <dbReference type="Google" id="ProtNLM"/>
    </source>
</evidence>
<accession>A0ABX1JWK3</accession>
<evidence type="ECO:0000313" key="3">
    <source>
        <dbReference type="Proteomes" id="UP000777774"/>
    </source>
</evidence>
<organism evidence="2 3">
    <name type="scientific">Cellulomonas septica</name>
    <dbReference type="NCBI Taxonomy" id="285080"/>
    <lineage>
        <taxon>Bacteria</taxon>
        <taxon>Bacillati</taxon>
        <taxon>Actinomycetota</taxon>
        <taxon>Actinomycetes</taxon>
        <taxon>Micrococcales</taxon>
        <taxon>Cellulomonadaceae</taxon>
        <taxon>Cellulomonas</taxon>
    </lineage>
</organism>
<evidence type="ECO:0000313" key="2">
    <source>
        <dbReference type="EMBL" id="NKY38693.1"/>
    </source>
</evidence>
<gene>
    <name evidence="2" type="ORF">HGA02_03885</name>
</gene>
<keyword evidence="1" id="KW-0732">Signal</keyword>
<dbReference type="EMBL" id="JAAXOY010000049">
    <property type="protein sequence ID" value="NKY38693.1"/>
    <property type="molecule type" value="Genomic_DNA"/>
</dbReference>
<name>A0ABX1JWK3_9CELL</name>
<feature type="chain" id="PRO_5045618103" description="Peptidase inhibitor family I36" evidence="1">
    <location>
        <begin position="27"/>
        <end position="120"/>
    </location>
</feature>
<keyword evidence="3" id="KW-1185">Reference proteome</keyword>
<protein>
    <recommendedName>
        <fullName evidence="4">Peptidase inhibitor family I36</fullName>
    </recommendedName>
</protein>
<sequence>MKTAHRGLIAITAAALLATAGVPAVASDIAPASTSQCAAAAFCVWGATGYAGTFASTTSTSVSSTGISTAKSVWNRSARAAVVYSGAGGTGTAKCFAPGAMVASTTAGAASFRILSTATC</sequence>
<comment type="caution">
    <text evidence="2">The sequence shown here is derived from an EMBL/GenBank/DDBJ whole genome shotgun (WGS) entry which is preliminary data.</text>
</comment>
<dbReference type="Proteomes" id="UP000777774">
    <property type="component" value="Unassembled WGS sequence"/>
</dbReference>
<dbReference type="Pfam" id="PF03995">
    <property type="entry name" value="Inhibitor_I36"/>
    <property type="match status" value="1"/>
</dbReference>
<reference evidence="2 3" key="1">
    <citation type="submission" date="2020-04" db="EMBL/GenBank/DDBJ databases">
        <title>MicrobeNet Type strains.</title>
        <authorList>
            <person name="Nicholson A.C."/>
        </authorList>
    </citation>
    <scope>NUCLEOTIDE SEQUENCE [LARGE SCALE GENOMIC DNA]</scope>
    <source>
        <strain evidence="2 3">ATCC BAA-787</strain>
    </source>
</reference>
<evidence type="ECO:0000256" key="1">
    <source>
        <dbReference type="SAM" id="SignalP"/>
    </source>
</evidence>
<feature type="signal peptide" evidence="1">
    <location>
        <begin position="1"/>
        <end position="26"/>
    </location>
</feature>